<evidence type="ECO:0000313" key="1">
    <source>
        <dbReference type="EMBL" id="KAL3503324.1"/>
    </source>
</evidence>
<gene>
    <name evidence="1" type="ORF">ACH5RR_037773</name>
</gene>
<dbReference type="AlphaFoldDB" id="A0ABD2Y744"/>
<proteinExistence type="predicted"/>
<protein>
    <submittedName>
        <fullName evidence="1">Uncharacterized protein</fullName>
    </submittedName>
</protein>
<comment type="caution">
    <text evidence="1">The sequence shown here is derived from an EMBL/GenBank/DDBJ whole genome shotgun (WGS) entry which is preliminary data.</text>
</comment>
<reference evidence="1 2" key="1">
    <citation type="submission" date="2024-11" db="EMBL/GenBank/DDBJ databases">
        <title>A near-complete genome assembly of Cinchona calisaya.</title>
        <authorList>
            <person name="Lian D.C."/>
            <person name="Zhao X.W."/>
            <person name="Wei L."/>
        </authorList>
    </citation>
    <scope>NUCLEOTIDE SEQUENCE [LARGE SCALE GENOMIC DNA]</scope>
    <source>
        <tissue evidence="1">Nenye</tissue>
    </source>
</reference>
<sequence length="300" mass="34923">MTMEPRQHLQYQPLRAPYAHYRRQAPWPENQTFQENQMFRRRNGSCTPSARVTRRRKNLGSSMRSQDLGMLHIWRNDTNMMFTLELNFGAIEEMIPPLLGQVSILLWPWNRSLRRKNDSGGSLQGPVWGSWPQLRRRAVAIAKHRKHLKSTILDHFLVQKPSISREENMLEEIPEEIYCPPSGRSPLRPLMRISSHSNMMKILLWTVQRTGNSTLASESGGLRDAKGCWIKDFSRNIGFASNMVAKWNLLNSFPRVQLEHIRMEENCCVDWLEKLGTKLNGNFVLFENCPTALAHFLRKT</sequence>
<accession>A0ABD2Y744</accession>
<dbReference type="EMBL" id="JBJUIK010000015">
    <property type="protein sequence ID" value="KAL3503324.1"/>
    <property type="molecule type" value="Genomic_DNA"/>
</dbReference>
<evidence type="ECO:0000313" key="2">
    <source>
        <dbReference type="Proteomes" id="UP001630127"/>
    </source>
</evidence>
<organism evidence="1 2">
    <name type="scientific">Cinchona calisaya</name>
    <dbReference type="NCBI Taxonomy" id="153742"/>
    <lineage>
        <taxon>Eukaryota</taxon>
        <taxon>Viridiplantae</taxon>
        <taxon>Streptophyta</taxon>
        <taxon>Embryophyta</taxon>
        <taxon>Tracheophyta</taxon>
        <taxon>Spermatophyta</taxon>
        <taxon>Magnoliopsida</taxon>
        <taxon>eudicotyledons</taxon>
        <taxon>Gunneridae</taxon>
        <taxon>Pentapetalae</taxon>
        <taxon>asterids</taxon>
        <taxon>lamiids</taxon>
        <taxon>Gentianales</taxon>
        <taxon>Rubiaceae</taxon>
        <taxon>Cinchonoideae</taxon>
        <taxon>Cinchoneae</taxon>
        <taxon>Cinchona</taxon>
    </lineage>
</organism>
<dbReference type="Proteomes" id="UP001630127">
    <property type="component" value="Unassembled WGS sequence"/>
</dbReference>
<name>A0ABD2Y744_9GENT</name>
<keyword evidence="2" id="KW-1185">Reference proteome</keyword>